<dbReference type="AlphaFoldDB" id="A0A6N3I3E0"/>
<evidence type="ECO:0000313" key="1">
    <source>
        <dbReference type="EMBL" id="VYU83776.1"/>
    </source>
</evidence>
<name>A0A6N3I3E0_9FIRM</name>
<organism evidence="1">
    <name type="scientific">Hungatella hathewayi</name>
    <dbReference type="NCBI Taxonomy" id="154046"/>
    <lineage>
        <taxon>Bacteria</taxon>
        <taxon>Bacillati</taxon>
        <taxon>Bacillota</taxon>
        <taxon>Clostridia</taxon>
        <taxon>Lachnospirales</taxon>
        <taxon>Lachnospiraceae</taxon>
        <taxon>Hungatella</taxon>
    </lineage>
</organism>
<dbReference type="EMBL" id="CACRUH010000101">
    <property type="protein sequence ID" value="VYU83776.1"/>
    <property type="molecule type" value="Genomic_DNA"/>
</dbReference>
<proteinExistence type="predicted"/>
<accession>A0A6N3I3E0</accession>
<sequence length="64" mass="7605">MNLLAVIDLLCDITTQQSDLLRKLVTELEHTKQVSQEVKSYYREAFENIEKQLDVSEYNCRRIE</sequence>
<gene>
    <name evidence="1" type="ORF">CHLFYP18_04555</name>
</gene>
<protein>
    <submittedName>
        <fullName evidence="1">Uncharacterized protein</fullName>
    </submittedName>
</protein>
<reference evidence="1" key="1">
    <citation type="submission" date="2019-11" db="EMBL/GenBank/DDBJ databases">
        <authorList>
            <person name="Feng L."/>
        </authorList>
    </citation>
    <scope>NUCLEOTIDE SEQUENCE</scope>
    <source>
        <strain evidence="1">ChathewayiLFYP18</strain>
    </source>
</reference>